<keyword evidence="1" id="KW-1185">Reference proteome</keyword>
<dbReference type="AlphaFoldDB" id="A0A1I7YGZ8"/>
<name>A0A1I7YGZ8_9BILA</name>
<reference evidence="2" key="1">
    <citation type="submission" date="2016-11" db="UniProtKB">
        <authorList>
            <consortium name="WormBaseParasite"/>
        </authorList>
    </citation>
    <scope>IDENTIFICATION</scope>
</reference>
<evidence type="ECO:0000313" key="2">
    <source>
        <dbReference type="WBParaSite" id="L893_g16208.t1"/>
    </source>
</evidence>
<protein>
    <submittedName>
        <fullName evidence="2">Ovule protein</fullName>
    </submittedName>
</protein>
<proteinExistence type="predicted"/>
<organism evidence="1 2">
    <name type="scientific">Steinernema glaseri</name>
    <dbReference type="NCBI Taxonomy" id="37863"/>
    <lineage>
        <taxon>Eukaryota</taxon>
        <taxon>Metazoa</taxon>
        <taxon>Ecdysozoa</taxon>
        <taxon>Nematoda</taxon>
        <taxon>Chromadorea</taxon>
        <taxon>Rhabditida</taxon>
        <taxon>Tylenchina</taxon>
        <taxon>Panagrolaimomorpha</taxon>
        <taxon>Strongyloidoidea</taxon>
        <taxon>Steinernematidae</taxon>
        <taxon>Steinernema</taxon>
    </lineage>
</organism>
<dbReference type="WBParaSite" id="L893_g16208.t1">
    <property type="protein sequence ID" value="L893_g16208.t1"/>
    <property type="gene ID" value="L893_g16208"/>
</dbReference>
<sequence length="72" mass="8218">MLFLFRYFDLMSMRQENSSSSRSFHRSNLVTVISSDLFSPCLVVVKMLVPVLDVHNSGFEQSDAISVLWSSE</sequence>
<accession>A0A1I7YGZ8</accession>
<dbReference type="Proteomes" id="UP000095287">
    <property type="component" value="Unplaced"/>
</dbReference>
<evidence type="ECO:0000313" key="1">
    <source>
        <dbReference type="Proteomes" id="UP000095287"/>
    </source>
</evidence>